<dbReference type="Pfam" id="PF10651">
    <property type="entry name" value="BppU_N"/>
    <property type="match status" value="1"/>
</dbReference>
<evidence type="ECO:0000313" key="3">
    <source>
        <dbReference type="Proteomes" id="UP001065705"/>
    </source>
</evidence>
<reference evidence="2" key="1">
    <citation type="submission" date="2022-03" db="EMBL/GenBank/DDBJ databases">
        <title>Comparative Genomics of East African Camel-Associated Staphylococcaceae spp.: Diversity and Inheritance of Traits Involved in Host-Pathogen Interactions.</title>
        <authorList>
            <person name="Akarsu H."/>
            <person name="Liljander A."/>
            <person name="Younan M."/>
            <person name="Brodard I."/>
            <person name="Glucks I."/>
            <person name="Labroussaa F."/>
            <person name="Overesch G."/>
            <person name="Kuhnert P."/>
            <person name="Perreten V."/>
            <person name="Drexler J.F."/>
            <person name="Corman V.M."/>
            <person name="Falquet L."/>
            <person name="Jores J."/>
        </authorList>
    </citation>
    <scope>NUCLEOTIDE SEQUENCE</scope>
    <source>
        <strain evidence="2">IVB6197</strain>
    </source>
</reference>
<protein>
    <submittedName>
        <fullName evidence="2">BppU family phage baseplate upper protein</fullName>
    </submittedName>
</protein>
<evidence type="ECO:0000313" key="2">
    <source>
        <dbReference type="EMBL" id="UXU56805.1"/>
    </source>
</evidence>
<evidence type="ECO:0000259" key="1">
    <source>
        <dbReference type="Pfam" id="PF10651"/>
    </source>
</evidence>
<dbReference type="InterPro" id="IPR018913">
    <property type="entry name" value="BppU_N"/>
</dbReference>
<gene>
    <name evidence="2" type="ORF">MUA95_09585</name>
</gene>
<dbReference type="RefSeq" id="WP_262626246.1">
    <property type="nucleotide sequence ID" value="NZ_CP094809.1"/>
</dbReference>
<organism evidence="2 3">
    <name type="scientific">Staphylococcus agnetis</name>
    <dbReference type="NCBI Taxonomy" id="985762"/>
    <lineage>
        <taxon>Bacteria</taxon>
        <taxon>Bacillati</taxon>
        <taxon>Bacillota</taxon>
        <taxon>Bacilli</taxon>
        <taxon>Bacillales</taxon>
        <taxon>Staphylococcaceae</taxon>
        <taxon>Staphylococcus</taxon>
    </lineage>
</organism>
<dbReference type="EMBL" id="CP094809">
    <property type="protein sequence ID" value="UXU56805.1"/>
    <property type="molecule type" value="Genomic_DNA"/>
</dbReference>
<dbReference type="Proteomes" id="UP001065705">
    <property type="component" value="Chromosome"/>
</dbReference>
<sequence>MYNKVGNIDLETTAKYETPIKTGIRYYNTDTGVATLEFNLTRKGYPLMVSEKNTHSFIILKTGPEHYIVDDVTYSDPLRGKVSYTIPSNFLSVPGKVHGQLYVNVRGTEDVITQVDFYFDIEDAVINTIPVVEKVRIIRTFAELQKNVNVQMADIKEQLSNGKETLDEIKSVIQNGLNDMKSAKETTVNEITKIKDSTTTEVNNIKTTIIDDINNVGKSVIENINNLNAQDTSNWQQYKLTNKDGTRNWLGTLNTPIEKLNTGFYECIIAPDSTSANAPVYDNVEYYAEIDVTTGTGNKKQIKLTRSDSKDIWIKTIHTNGQDKGWSKVVTQDNLNKRQDLGTLSVSVFSLKAGSYECIVPSDNRTTKTPKVDVNINYPAHIDVYEGTNNKLINVFDINNNEYYTATLDSNGSSKGWRKVYSYPDNTKPFYDTGWIDFQLENGTKDRSLTVGSGTLYSNQYRVVKMFGVTQVYLRLNVNNITSESVIGRIPSKLVNKAQTDLMRTSTLFNPVTCTIDVDGAIKLYVNQNDKLKWDTDGYAIGSMQWILDSNDFFVETPTTTFLEGESPDDLNDVEVTE</sequence>
<name>A0ABD7TTH1_9STAP</name>
<dbReference type="AlphaFoldDB" id="A0ABD7TTH1"/>
<feature type="domain" description="BppU N-terminal" evidence="1">
    <location>
        <begin position="7"/>
        <end position="149"/>
    </location>
</feature>
<accession>A0ABD7TTH1</accession>
<dbReference type="Gene3D" id="2.60.40.3350">
    <property type="match status" value="1"/>
</dbReference>
<proteinExistence type="predicted"/>